<evidence type="ECO:0008006" key="4">
    <source>
        <dbReference type="Google" id="ProtNLM"/>
    </source>
</evidence>
<feature type="chain" id="PRO_5046791610" description="Secreted protein" evidence="1">
    <location>
        <begin position="27"/>
        <end position="120"/>
    </location>
</feature>
<keyword evidence="1" id="KW-0732">Signal</keyword>
<organism evidence="2 3">
    <name type="scientific">Streptomyces polygonati</name>
    <dbReference type="NCBI Taxonomy" id="1617087"/>
    <lineage>
        <taxon>Bacteria</taxon>
        <taxon>Bacillati</taxon>
        <taxon>Actinomycetota</taxon>
        <taxon>Actinomycetes</taxon>
        <taxon>Kitasatosporales</taxon>
        <taxon>Streptomycetaceae</taxon>
        <taxon>Streptomyces</taxon>
    </lineage>
</organism>
<comment type="caution">
    <text evidence="2">The sequence shown here is derived from an EMBL/GenBank/DDBJ whole genome shotgun (WGS) entry which is preliminary data.</text>
</comment>
<accession>A0ABV8I0V4</accession>
<sequence>MSKLRLTAAASAAALAAILIPGATSAVAVARPAASDCWYSTDFDLVGGQVSLYDFKTCNGVVQPAYGVIEKVDANGTVLPVAYGFGTIRYTCQGSTPTVYRFAGDLNPLVTFTPGTVPCG</sequence>
<dbReference type="Proteomes" id="UP001595765">
    <property type="component" value="Unassembled WGS sequence"/>
</dbReference>
<name>A0ABV8I0V4_9ACTN</name>
<evidence type="ECO:0000313" key="2">
    <source>
        <dbReference type="EMBL" id="MFC4036104.1"/>
    </source>
</evidence>
<protein>
    <recommendedName>
        <fullName evidence="4">Secreted protein</fullName>
    </recommendedName>
</protein>
<reference evidence="3" key="1">
    <citation type="journal article" date="2019" name="Int. J. Syst. Evol. Microbiol.">
        <title>The Global Catalogue of Microorganisms (GCM) 10K type strain sequencing project: providing services to taxonomists for standard genome sequencing and annotation.</title>
        <authorList>
            <consortium name="The Broad Institute Genomics Platform"/>
            <consortium name="The Broad Institute Genome Sequencing Center for Infectious Disease"/>
            <person name="Wu L."/>
            <person name="Ma J."/>
        </authorList>
    </citation>
    <scope>NUCLEOTIDE SEQUENCE [LARGE SCALE GENOMIC DNA]</scope>
    <source>
        <strain evidence="3">CGMCC 4.7237</strain>
    </source>
</reference>
<dbReference type="EMBL" id="JBHSBB010000036">
    <property type="protein sequence ID" value="MFC4036104.1"/>
    <property type="molecule type" value="Genomic_DNA"/>
</dbReference>
<feature type="signal peptide" evidence="1">
    <location>
        <begin position="1"/>
        <end position="26"/>
    </location>
</feature>
<evidence type="ECO:0000256" key="1">
    <source>
        <dbReference type="SAM" id="SignalP"/>
    </source>
</evidence>
<evidence type="ECO:0000313" key="3">
    <source>
        <dbReference type="Proteomes" id="UP001595765"/>
    </source>
</evidence>
<keyword evidence="3" id="KW-1185">Reference proteome</keyword>
<dbReference type="RefSeq" id="WP_386437224.1">
    <property type="nucleotide sequence ID" value="NZ_JBHSBB010000036.1"/>
</dbReference>
<proteinExistence type="predicted"/>
<gene>
    <name evidence="2" type="ORF">ACFO3J_32330</name>
</gene>